<dbReference type="SUPFAM" id="SSF50969">
    <property type="entry name" value="YVTN repeat-like/Quinoprotein amine dehydrogenase"/>
    <property type="match status" value="1"/>
</dbReference>
<dbReference type="PANTHER" id="PTHR34512">
    <property type="entry name" value="CELL SURFACE PROTEIN"/>
    <property type="match status" value="1"/>
</dbReference>
<proteinExistence type="predicted"/>
<dbReference type="AlphaFoldDB" id="A0A0H3U868"/>
<dbReference type="PANTHER" id="PTHR34512:SF30">
    <property type="entry name" value="OUTER MEMBRANE PROTEIN ASSEMBLY FACTOR BAMB"/>
    <property type="match status" value="1"/>
</dbReference>
<dbReference type="InterPro" id="IPR015943">
    <property type="entry name" value="WD40/YVTN_repeat-like_dom_sf"/>
</dbReference>
<dbReference type="InterPro" id="IPR011044">
    <property type="entry name" value="Quino_amine_DH_bsu"/>
</dbReference>
<reference evidence="1" key="1">
    <citation type="submission" date="2013-08" db="EMBL/GenBank/DDBJ databases">
        <title>Comparison of modified E. coli strains.</title>
        <authorList>
            <person name="Juergensen J."/>
            <person name="Bonge A."/>
            <person name="Streit W.R."/>
        </authorList>
    </citation>
    <scope>NUCLEOTIDE SEQUENCE</scope>
</reference>
<dbReference type="SUPFAM" id="SSF50998">
    <property type="entry name" value="Quinoprotein alcohol dehydrogenase-like"/>
    <property type="match status" value="1"/>
</dbReference>
<dbReference type="InterPro" id="IPR011047">
    <property type="entry name" value="Quinoprotein_ADH-like_sf"/>
</dbReference>
<dbReference type="EMBL" id="KF540247">
    <property type="protein sequence ID" value="AIF26814.1"/>
    <property type="molecule type" value="Genomic_DNA"/>
</dbReference>
<sequence>MNSPRSFFPLEEPVTSSMSRMMNIAALHTSQFMKVLASVLLCLGSVFASKMDASIQEALYLFEMKGDFASATNLLERVSKEGDQNDKEQAFFYLGKIQELSNNRPSANFYYNQSLANTHKTNMAYWLAEREAITSNQSERLLQKPLMLPSPIRKVFGQDPTFIQLRNGSIKKIGAEGLENISTDIKANAEIYQITSQGIWHRADAEDSLHFTSFHSGKLSRSYDIFDITGFFEQDNRVIVQGSQSLSLINQNGAKITIPEKYNSCSIEGYYGPTKSYVLNCPDNSLHLISAETGVETKTISQFDAISKVLVEKKLIYLVSGNNFYCYAPKESNTPLWKISVGTVEDIIQFENGIAILESSGRLSLLDKRNGFVKVSVLTETAIMSPLAQGTLGLFSAEGTIVAVDTLLRPIWFYNFLKSIETKPIRTEDAIYLNFGDTKLQSISPRYYGKKALLSAQIAKKASILTENEQWDSLEVTLDSLFKMEPGNAEGWFLRAVYLEHKEASEKSIQQAWAEAVRLSTSNPRTARIILERYSRAIGAKFVSQLPISPKTVYPQFFGGKKNLYTIDPAAGQIFNINPENGEIRWTKNIGKLDFNPVIGHDENTIAIATKYNMSLFELSKTSTATNIQLPGKAFDIKIFDDAIYVSTWNGFLLKVNRSENKQAWSRKVFSSPFLMTKENGKIYLCSQEGNLQMVDEVSGLSDEGFSKKITGNITHMVQGDSSLIFATSANKLLIYNIKHTEAAPLQVLMDSPVSSMQIVSNHGERNILVNLANQSMLLYSESGAPIWKFSGKSSVFSKPFAKGNEIWLDQGSEIISVGMKDGKITKRYSTPGGSGTPFITNNTLFSASQKRILYGFPL</sequence>
<accession>A0A0H3U868</accession>
<evidence type="ECO:0000313" key="1">
    <source>
        <dbReference type="EMBL" id="AIF26814.1"/>
    </source>
</evidence>
<protein>
    <submittedName>
        <fullName evidence="1">Uncharacterized protein</fullName>
    </submittedName>
</protein>
<organism evidence="1">
    <name type="scientific">uncultured bacterium fosmid pJB95A1</name>
    <dbReference type="NCBI Taxonomy" id="1478075"/>
    <lineage>
        <taxon>Bacteria</taxon>
        <taxon>environmental samples</taxon>
    </lineage>
</organism>
<name>A0A0H3U868_9BACT</name>
<dbReference type="Gene3D" id="2.130.10.10">
    <property type="entry name" value="YVTN repeat-like/Quinoprotein amine dehydrogenase"/>
    <property type="match status" value="2"/>
</dbReference>